<sequence>MNNEKYIKSIHRLGRLGSIGALGFMVGIPLVICAIYSCFPDFGLVLQSGTGLLAMFIPIAISEVFSYAPVLGSASYITFITGNVMNLKLPVAINAIDIAGVEQSTDEGDAVVTVAVGASSIVTMAIIALGVILLVPLQPIFAIPAVKTATGYMLPALFGGLALGIFNGRSGKYNIKGKLLGAVPAVIIVIILMIMGVPLSTYQGFVIVGMIPVTILTSWLMYKKGIIKVFEQGKTEPEPVASKK</sequence>
<proteinExistence type="predicted"/>
<evidence type="ECO:0000313" key="3">
    <source>
        <dbReference type="Proteomes" id="UP001205063"/>
    </source>
</evidence>
<name>A0AAW5KEL5_9FIRM</name>
<feature type="transmembrane region" description="Helical" evidence="1">
    <location>
        <begin position="149"/>
        <end position="167"/>
    </location>
</feature>
<dbReference type="AlphaFoldDB" id="A0AAW5KEL5"/>
<accession>A0AAW5KEL5</accession>
<keyword evidence="1" id="KW-0472">Membrane</keyword>
<protein>
    <submittedName>
        <fullName evidence="2">Uncharacterized protein</fullName>
    </submittedName>
</protein>
<feature type="transmembrane region" description="Helical" evidence="1">
    <location>
        <begin position="111"/>
        <end position="137"/>
    </location>
</feature>
<evidence type="ECO:0000313" key="2">
    <source>
        <dbReference type="EMBL" id="MCQ4948424.1"/>
    </source>
</evidence>
<evidence type="ECO:0000256" key="1">
    <source>
        <dbReference type="SAM" id="Phobius"/>
    </source>
</evidence>
<keyword evidence="1" id="KW-0812">Transmembrane</keyword>
<gene>
    <name evidence="2" type="ORF">NE646_01910</name>
</gene>
<organism evidence="2 3">
    <name type="scientific">Bittarella massiliensis</name>
    <name type="common">ex Durand et al. 2017</name>
    <dbReference type="NCBI Taxonomy" id="1720313"/>
    <lineage>
        <taxon>Bacteria</taxon>
        <taxon>Bacillati</taxon>
        <taxon>Bacillota</taxon>
        <taxon>Clostridia</taxon>
        <taxon>Eubacteriales</taxon>
        <taxon>Oscillospiraceae</taxon>
        <taxon>Bittarella (ex Durand et al. 2017)</taxon>
    </lineage>
</organism>
<dbReference type="EMBL" id="JANGAB010000001">
    <property type="protein sequence ID" value="MCQ4948424.1"/>
    <property type="molecule type" value="Genomic_DNA"/>
</dbReference>
<dbReference type="RefSeq" id="WP_059003300.1">
    <property type="nucleotide sequence ID" value="NZ_JACMSD010000003.1"/>
</dbReference>
<feature type="transmembrane region" description="Helical" evidence="1">
    <location>
        <begin position="20"/>
        <end position="39"/>
    </location>
</feature>
<keyword evidence="1" id="KW-1133">Transmembrane helix</keyword>
<feature type="transmembrane region" description="Helical" evidence="1">
    <location>
        <begin position="179"/>
        <end position="199"/>
    </location>
</feature>
<feature type="transmembrane region" description="Helical" evidence="1">
    <location>
        <begin position="51"/>
        <end position="70"/>
    </location>
</feature>
<dbReference type="Proteomes" id="UP001205063">
    <property type="component" value="Unassembled WGS sequence"/>
</dbReference>
<reference evidence="2" key="1">
    <citation type="submission" date="2022-06" db="EMBL/GenBank/DDBJ databases">
        <title>Isolation of gut microbiota from human fecal samples.</title>
        <authorList>
            <person name="Pamer E.G."/>
            <person name="Barat B."/>
            <person name="Waligurski E."/>
            <person name="Medina S."/>
            <person name="Paddock L."/>
            <person name="Mostad J."/>
        </authorList>
    </citation>
    <scope>NUCLEOTIDE SEQUENCE</scope>
    <source>
        <strain evidence="2">DFI.7.96</strain>
    </source>
</reference>
<comment type="caution">
    <text evidence="2">The sequence shown here is derived from an EMBL/GenBank/DDBJ whole genome shotgun (WGS) entry which is preliminary data.</text>
</comment>
<feature type="transmembrane region" description="Helical" evidence="1">
    <location>
        <begin position="205"/>
        <end position="222"/>
    </location>
</feature>